<dbReference type="Pfam" id="PF01722">
    <property type="entry name" value="BolA"/>
    <property type="match status" value="1"/>
</dbReference>
<dbReference type="PANTHER" id="PTHR46229">
    <property type="entry name" value="BOLA TRANSCRIPTION REGULATOR"/>
    <property type="match status" value="1"/>
</dbReference>
<gene>
    <name evidence="3" type="primary">ibaG</name>
    <name evidence="3" type="ORF">BUANCORI2928_303</name>
</gene>
<accession>A0AAT9IID8</accession>
<name>A0AAT9IID8_9GAMM</name>
<evidence type="ECO:0000256" key="2">
    <source>
        <dbReference type="RuleBase" id="RU003860"/>
    </source>
</evidence>
<organism evidence="3">
    <name type="scientific">Buchnera aphidicola</name>
    <name type="common">Anoecia corni</name>
    <dbReference type="NCBI Taxonomy" id="2994477"/>
    <lineage>
        <taxon>Bacteria</taxon>
        <taxon>Pseudomonadati</taxon>
        <taxon>Pseudomonadota</taxon>
        <taxon>Gammaproteobacteria</taxon>
        <taxon>Enterobacterales</taxon>
        <taxon>Erwiniaceae</taxon>
        <taxon>Buchnera</taxon>
    </lineage>
</organism>
<dbReference type="PIRSF" id="PIRSF003113">
    <property type="entry name" value="BolA"/>
    <property type="match status" value="1"/>
</dbReference>
<proteinExistence type="inferred from homology"/>
<evidence type="ECO:0000313" key="3">
    <source>
        <dbReference type="EMBL" id="CAL4043380.1"/>
    </source>
</evidence>
<dbReference type="AlphaFoldDB" id="A0AAT9IID8"/>
<dbReference type="PANTHER" id="PTHR46229:SF4">
    <property type="entry name" value="ACID STRESS PROTEIN IBAG"/>
    <property type="match status" value="1"/>
</dbReference>
<dbReference type="InterPro" id="IPR050961">
    <property type="entry name" value="BolA/IbaG_stress_morph_reg"/>
</dbReference>
<evidence type="ECO:0000256" key="1">
    <source>
        <dbReference type="ARBA" id="ARBA00005578"/>
    </source>
</evidence>
<dbReference type="InterPro" id="IPR002634">
    <property type="entry name" value="BolA"/>
</dbReference>
<dbReference type="Gene3D" id="3.30.300.90">
    <property type="entry name" value="BolA-like"/>
    <property type="match status" value="1"/>
</dbReference>
<comment type="similarity">
    <text evidence="1 2">Belongs to the BolA/IbaG family.</text>
</comment>
<dbReference type="InterPro" id="IPR036065">
    <property type="entry name" value="BolA-like_sf"/>
</dbReference>
<sequence length="82" mass="9729">MKYKKIEKLLKINICLEQVFVSGENNHINIVVIGDVFIGMNQVKRQQLVYEPLMKYFSDETIHSINIEAYSLKEWKKNKLLK</sequence>
<protein>
    <submittedName>
        <fullName evidence="3">Acid stress protein IbaG</fullName>
    </submittedName>
</protein>
<reference evidence="3" key="1">
    <citation type="submission" date="2024-06" db="EMBL/GenBank/DDBJ databases">
        <authorList>
            <person name="Manzano-Marin A."/>
            <person name="Manzano-Marin A."/>
            <person name="Alejandro Manzano Marin A."/>
        </authorList>
    </citation>
    <scope>NUCLEOTIDE SEQUENCE</scope>
    <source>
        <strain evidence="3">Ancorni-2928</strain>
    </source>
</reference>
<dbReference type="EMBL" id="OZ060371">
    <property type="protein sequence ID" value="CAL4043380.1"/>
    <property type="molecule type" value="Genomic_DNA"/>
</dbReference>
<dbReference type="RefSeq" id="WP_367680846.1">
    <property type="nucleotide sequence ID" value="NZ_OZ060371.1"/>
</dbReference>
<dbReference type="SUPFAM" id="SSF82657">
    <property type="entry name" value="BolA-like"/>
    <property type="match status" value="1"/>
</dbReference>